<sequence length="503" mass="54008">MCAGKMAETSILLRNATILVPSKGGSRITPLKAHSLLIQGNVIARIASHIDPPSDNTTIIDCTGKLVSPGFIDTHHHVWQTQLKGRHADHTLVEYMPTGNMQAFHYTPEDIFWGELGGLLEALSAGTTTIVDHAHMNYSTDHNISAIAATVSSGIRSIFCYTPTMKVAEWQPKISMDFNLLPDRVIKQVEELAASGPYGSGRVQIGLAFDALFLPKDIVVDLYTRCRQAGTKLITTHYVRGAVFGKHSLIDLMDSHNVLGNDILISHANNLSESDAEKLVAAGASISSTPETELQMGLGSPVCFQDNVSARSSLGIDCHSNNSASIVGQMRLGLQAERGRHNEKMIQSGKAPRRLHTSVQTVFQLGTIMGAKAIGMEDKLGSLEEGKLADVVIFDALSPGMVCAAEEDPVAAIVLHSSIADIDTVIVDGNIVKQGGTMNRIRVEKSGAPAGVKESVEWSDVARELLKSRDRINEAAAKHGELDLGKAVADMQEILSIEDGSLV</sequence>
<reference evidence="1" key="1">
    <citation type="submission" date="2022-08" db="EMBL/GenBank/DDBJ databases">
        <title>Genome Sequence of Lecanicillium fungicola.</title>
        <authorList>
            <person name="Buettner E."/>
        </authorList>
    </citation>
    <scope>NUCLEOTIDE SEQUENCE</scope>
    <source>
        <strain evidence="1">Babe33</strain>
    </source>
</reference>
<dbReference type="Proteomes" id="UP001143910">
    <property type="component" value="Unassembled WGS sequence"/>
</dbReference>
<name>A0ACC1NNF3_9HYPO</name>
<dbReference type="EMBL" id="JANJQO010000167">
    <property type="protein sequence ID" value="KAJ2980870.1"/>
    <property type="molecule type" value="Genomic_DNA"/>
</dbReference>
<evidence type="ECO:0000313" key="2">
    <source>
        <dbReference type="Proteomes" id="UP001143910"/>
    </source>
</evidence>
<comment type="caution">
    <text evidence="1">The sequence shown here is derived from an EMBL/GenBank/DDBJ whole genome shotgun (WGS) entry which is preliminary data.</text>
</comment>
<accession>A0ACC1NNF3</accession>
<protein>
    <submittedName>
        <fullName evidence="1">Uncharacterized protein</fullName>
    </submittedName>
</protein>
<gene>
    <name evidence="1" type="ORF">NQ176_g2379</name>
</gene>
<keyword evidence="2" id="KW-1185">Reference proteome</keyword>
<evidence type="ECO:0000313" key="1">
    <source>
        <dbReference type="EMBL" id="KAJ2980870.1"/>
    </source>
</evidence>
<organism evidence="1 2">
    <name type="scientific">Zarea fungicola</name>
    <dbReference type="NCBI Taxonomy" id="93591"/>
    <lineage>
        <taxon>Eukaryota</taxon>
        <taxon>Fungi</taxon>
        <taxon>Dikarya</taxon>
        <taxon>Ascomycota</taxon>
        <taxon>Pezizomycotina</taxon>
        <taxon>Sordariomycetes</taxon>
        <taxon>Hypocreomycetidae</taxon>
        <taxon>Hypocreales</taxon>
        <taxon>Cordycipitaceae</taxon>
        <taxon>Zarea</taxon>
    </lineage>
</organism>
<proteinExistence type="predicted"/>